<dbReference type="InterPro" id="IPR050315">
    <property type="entry name" value="FAD-oxidoreductase_2"/>
</dbReference>
<evidence type="ECO:0000256" key="3">
    <source>
        <dbReference type="ARBA" id="ARBA00022827"/>
    </source>
</evidence>
<gene>
    <name evidence="6" type="ORF">L596_001294</name>
</gene>
<keyword evidence="4" id="KW-0560">Oxidoreductase</keyword>
<dbReference type="AlphaFoldDB" id="A0A4U8UKL8"/>
<proteinExistence type="predicted"/>
<dbReference type="SUPFAM" id="SSF51905">
    <property type="entry name" value="FAD/NAD(P)-binding domain"/>
    <property type="match status" value="1"/>
</dbReference>
<name>A0A4U8UKL8_STECR</name>
<keyword evidence="3" id="KW-0274">FAD</keyword>
<dbReference type="InterPro" id="IPR027477">
    <property type="entry name" value="Succ_DH/fumarate_Rdtase_cat_sf"/>
</dbReference>
<dbReference type="SUPFAM" id="SSF56425">
    <property type="entry name" value="Succinate dehydrogenase/fumarate reductase flavoprotein, catalytic domain"/>
    <property type="match status" value="1"/>
</dbReference>
<evidence type="ECO:0000256" key="2">
    <source>
        <dbReference type="ARBA" id="ARBA00022630"/>
    </source>
</evidence>
<dbReference type="InterPro" id="IPR036188">
    <property type="entry name" value="FAD/NAD-bd_sf"/>
</dbReference>
<comment type="caution">
    <text evidence="6">The sequence shown here is derived from an EMBL/GenBank/DDBJ whole genome shotgun (WGS) entry which is preliminary data.</text>
</comment>
<evidence type="ECO:0000256" key="4">
    <source>
        <dbReference type="ARBA" id="ARBA00023002"/>
    </source>
</evidence>
<evidence type="ECO:0000256" key="1">
    <source>
        <dbReference type="ARBA" id="ARBA00001974"/>
    </source>
</evidence>
<protein>
    <recommendedName>
        <fullName evidence="5">FAD-dependent oxidoreductase 2 FAD-binding domain-containing protein</fullName>
    </recommendedName>
</protein>
<dbReference type="EMBL" id="AZBU02000001">
    <property type="protein sequence ID" value="TMS33570.1"/>
    <property type="molecule type" value="Genomic_DNA"/>
</dbReference>
<dbReference type="InterPro" id="IPR003953">
    <property type="entry name" value="FAD-dep_OxRdtase_2_FAD-bd"/>
</dbReference>
<evidence type="ECO:0000313" key="6">
    <source>
        <dbReference type="EMBL" id="TMS33570.1"/>
    </source>
</evidence>
<accession>A0A4U8UKL8</accession>
<reference evidence="6 7" key="2">
    <citation type="journal article" date="2019" name="G3 (Bethesda)">
        <title>Hybrid Assembly of the Genome of the Entomopathogenic Nematode Steinernema carpocapsae Identifies the X-Chromosome.</title>
        <authorList>
            <person name="Serra L."/>
            <person name="Macchietto M."/>
            <person name="Macias-Munoz A."/>
            <person name="McGill C.J."/>
            <person name="Rodriguez I.M."/>
            <person name="Rodriguez B."/>
            <person name="Murad R."/>
            <person name="Mortazavi A."/>
        </authorList>
    </citation>
    <scope>NUCLEOTIDE SEQUENCE [LARGE SCALE GENOMIC DNA]</scope>
    <source>
        <strain evidence="6 7">ALL</strain>
    </source>
</reference>
<dbReference type="PANTHER" id="PTHR43400">
    <property type="entry name" value="FUMARATE REDUCTASE"/>
    <property type="match status" value="1"/>
</dbReference>
<dbReference type="GO" id="GO:0016491">
    <property type="term" value="F:oxidoreductase activity"/>
    <property type="evidence" value="ECO:0007669"/>
    <property type="project" value="UniProtKB-KW"/>
</dbReference>
<evidence type="ECO:0000259" key="5">
    <source>
        <dbReference type="Pfam" id="PF00890"/>
    </source>
</evidence>
<reference evidence="6 7" key="1">
    <citation type="journal article" date="2015" name="Genome Biol.">
        <title>Comparative genomics of Steinernema reveals deeply conserved gene regulatory networks.</title>
        <authorList>
            <person name="Dillman A.R."/>
            <person name="Macchietto M."/>
            <person name="Porter C.F."/>
            <person name="Rogers A."/>
            <person name="Williams B."/>
            <person name="Antoshechkin I."/>
            <person name="Lee M.M."/>
            <person name="Goodwin Z."/>
            <person name="Lu X."/>
            <person name="Lewis E.E."/>
            <person name="Goodrich-Blair H."/>
            <person name="Stock S.P."/>
            <person name="Adams B.J."/>
            <person name="Sternberg P.W."/>
            <person name="Mortazavi A."/>
        </authorList>
    </citation>
    <scope>NUCLEOTIDE SEQUENCE [LARGE SCALE GENOMIC DNA]</scope>
    <source>
        <strain evidence="6 7">ALL</strain>
    </source>
</reference>
<dbReference type="Proteomes" id="UP000298663">
    <property type="component" value="Unassembled WGS sequence"/>
</dbReference>
<feature type="domain" description="FAD-dependent oxidoreductase 2 FAD-binding" evidence="5">
    <location>
        <begin position="114"/>
        <end position="437"/>
    </location>
</feature>
<organism evidence="6 7">
    <name type="scientific">Steinernema carpocapsae</name>
    <name type="common">Entomopathogenic nematode</name>
    <dbReference type="NCBI Taxonomy" id="34508"/>
    <lineage>
        <taxon>Eukaryota</taxon>
        <taxon>Metazoa</taxon>
        <taxon>Ecdysozoa</taxon>
        <taxon>Nematoda</taxon>
        <taxon>Chromadorea</taxon>
        <taxon>Rhabditida</taxon>
        <taxon>Tylenchina</taxon>
        <taxon>Panagrolaimomorpha</taxon>
        <taxon>Strongyloidoidea</taxon>
        <taxon>Steinernematidae</taxon>
        <taxon>Steinernema</taxon>
    </lineage>
</organism>
<dbReference type="OrthoDB" id="71672at2759"/>
<comment type="cofactor">
    <cofactor evidence="1">
        <name>FAD</name>
        <dbReference type="ChEBI" id="CHEBI:57692"/>
    </cofactor>
</comment>
<dbReference type="Gene3D" id="3.50.50.60">
    <property type="entry name" value="FAD/NAD(P)-binding domain"/>
    <property type="match status" value="1"/>
</dbReference>
<dbReference type="STRING" id="34508.A0A4U8UKL8"/>
<sequence>MPGWLISHFGRRFGSFSPQFAGLTASFVSCGHGFASLFAPFCACKGSPVEREAERRSLRVVAVRTSSSSSVAIRDHCKMPSLSEKMQVCVYLALMAVYVTAQGSPKMPKTEEPVLIVGGGLAGLSATIEALRNGAKVILIEREKDVGGNSAKASSGINGCGTEAQDRLGIKDSTDKFYSDTMSAGDRENDGALVDALVHESADAVQFLIDLGVDLSDINICGGHSVPRTHWIPSPKEGRPTPVGIAIIRALKAQILKEAEERPEFMKLMTNTEVLGMVTWNEYITGVRIKKEDGELDELRGKAVIMATGGFSADRHNTTSLLNEFAPEKMAFPTTNGAFARGDGIKMARAMGAHIIGMEHVQIHPTAFIDPKDPVAGTKFLAAEALRGKGALLVNSKGVRFANELGRRDYLTSRIQSEGDNVPENPKWKYVYMLMSDAMADSFGRPAFNFYSTVKDSLCNA</sequence>
<evidence type="ECO:0000313" key="7">
    <source>
        <dbReference type="Proteomes" id="UP000298663"/>
    </source>
</evidence>
<dbReference type="Pfam" id="PF00890">
    <property type="entry name" value="FAD_binding_2"/>
    <property type="match status" value="1"/>
</dbReference>
<keyword evidence="2" id="KW-0285">Flavoprotein</keyword>
<keyword evidence="7" id="KW-1185">Reference proteome</keyword>
<dbReference type="PANTHER" id="PTHR43400:SF7">
    <property type="entry name" value="FAD-DEPENDENT OXIDOREDUCTASE 2 FAD BINDING DOMAIN-CONTAINING PROTEIN"/>
    <property type="match status" value="1"/>
</dbReference>